<organism evidence="3 4">
    <name type="scientific">Natribaculum luteum</name>
    <dbReference type="NCBI Taxonomy" id="1586232"/>
    <lineage>
        <taxon>Archaea</taxon>
        <taxon>Methanobacteriati</taxon>
        <taxon>Methanobacteriota</taxon>
        <taxon>Stenosarchaea group</taxon>
        <taxon>Halobacteria</taxon>
        <taxon>Halobacteriales</taxon>
        <taxon>Natrialbaceae</taxon>
        <taxon>Natribaculum</taxon>
    </lineage>
</organism>
<evidence type="ECO:0000313" key="4">
    <source>
        <dbReference type="Proteomes" id="UP001595821"/>
    </source>
</evidence>
<feature type="transmembrane region" description="Helical" evidence="1">
    <location>
        <begin position="120"/>
        <end position="141"/>
    </location>
</feature>
<keyword evidence="1" id="KW-0812">Transmembrane</keyword>
<protein>
    <submittedName>
        <fullName evidence="3">DUF1616 domain-containing protein</fullName>
    </submittedName>
</protein>
<dbReference type="InterPro" id="IPR011674">
    <property type="entry name" value="DUF1616"/>
</dbReference>
<feature type="transmembrane region" description="Helical" evidence="1">
    <location>
        <begin position="94"/>
        <end position="114"/>
    </location>
</feature>
<dbReference type="GeneID" id="71855457"/>
<feature type="domain" description="DUF1616" evidence="2">
    <location>
        <begin position="24"/>
        <end position="324"/>
    </location>
</feature>
<evidence type="ECO:0000259" key="2">
    <source>
        <dbReference type="Pfam" id="PF07760"/>
    </source>
</evidence>
<comment type="caution">
    <text evidence="3">The sequence shown here is derived from an EMBL/GenBank/DDBJ whole genome shotgun (WGS) entry which is preliminary data.</text>
</comment>
<dbReference type="EMBL" id="JBHSDJ010000130">
    <property type="protein sequence ID" value="MFC4249132.1"/>
    <property type="molecule type" value="Genomic_DNA"/>
</dbReference>
<keyword evidence="1" id="KW-1133">Transmembrane helix</keyword>
<feature type="transmembrane region" description="Helical" evidence="1">
    <location>
        <begin position="46"/>
        <end position="66"/>
    </location>
</feature>
<feature type="transmembrane region" description="Helical" evidence="1">
    <location>
        <begin position="21"/>
        <end position="40"/>
    </location>
</feature>
<proteinExistence type="predicted"/>
<gene>
    <name evidence="3" type="ORF">ACFOZ7_19735</name>
</gene>
<dbReference type="AlphaFoldDB" id="A0ABD5P437"/>
<reference evidence="3 4" key="1">
    <citation type="journal article" date="2014" name="Int. J. Syst. Evol. Microbiol.">
        <title>Complete genome sequence of Corynebacterium casei LMG S-19264T (=DSM 44701T), isolated from a smear-ripened cheese.</title>
        <authorList>
            <consortium name="US DOE Joint Genome Institute (JGI-PGF)"/>
            <person name="Walter F."/>
            <person name="Albersmeier A."/>
            <person name="Kalinowski J."/>
            <person name="Ruckert C."/>
        </authorList>
    </citation>
    <scope>NUCLEOTIDE SEQUENCE [LARGE SCALE GENOMIC DNA]</scope>
    <source>
        <strain evidence="3 4">IBRC-M 10912</strain>
    </source>
</reference>
<dbReference type="Proteomes" id="UP001595821">
    <property type="component" value="Unassembled WGS sequence"/>
</dbReference>
<evidence type="ECO:0000313" key="3">
    <source>
        <dbReference type="EMBL" id="MFC4249132.1"/>
    </source>
</evidence>
<dbReference type="Pfam" id="PF07760">
    <property type="entry name" value="DUF1616"/>
    <property type="match status" value="1"/>
</dbReference>
<feature type="transmembrane region" description="Helical" evidence="1">
    <location>
        <begin position="170"/>
        <end position="195"/>
    </location>
</feature>
<accession>A0ABD5P437</accession>
<dbReference type="RefSeq" id="WP_246969719.1">
    <property type="nucleotide sequence ID" value="NZ_CP095397.1"/>
</dbReference>
<sequence>MSLRTATETRLGFVRWYPADLAAVSVAAVAAYLVVTSHGFDGTLRLLMAIPLILFLPGYALVSVLFPAAARRTRENALTGTDTRPGGIDAVERLGLAFALSIALVPMVTIGLALTDWGLATEPVAAALAIGTIGFAQLGVVRRLRVPAADRFTVSPILAVQRLRQGDETVATASTLFLAFAVVVAGLSLVAAFAMPHSASEFTELGLYTEDGDGDLVAGQLPSTVDPGESIPVTISVENHEGESKAYTAVVQQQVLADDEVVDRTRLTTVSASSDDGEVVTVDREITPTVGDGRVRIVVLLYEGDVPGEPTRENADEDAFFWVTVTDGGDTA</sequence>
<evidence type="ECO:0000256" key="1">
    <source>
        <dbReference type="SAM" id="Phobius"/>
    </source>
</evidence>
<name>A0ABD5P437_9EURY</name>
<keyword evidence="1" id="KW-0472">Membrane</keyword>